<dbReference type="EMBL" id="BOOI01000080">
    <property type="protein sequence ID" value="GIH88439.1"/>
    <property type="molecule type" value="Genomic_DNA"/>
</dbReference>
<reference evidence="1" key="1">
    <citation type="submission" date="2021-01" db="EMBL/GenBank/DDBJ databases">
        <title>Whole genome shotgun sequence of Planobispora rosea NBRC 15558.</title>
        <authorList>
            <person name="Komaki H."/>
            <person name="Tamura T."/>
        </authorList>
    </citation>
    <scope>NUCLEOTIDE SEQUENCE</scope>
    <source>
        <strain evidence="1">NBRC 15558</strain>
    </source>
</reference>
<name>A0A8J3S7V4_PLARO</name>
<gene>
    <name evidence="1" type="ORF">Pro02_68470</name>
</gene>
<dbReference type="AlphaFoldDB" id="A0A8J3S7V4"/>
<protein>
    <submittedName>
        <fullName evidence="1">Uncharacterized protein</fullName>
    </submittedName>
</protein>
<evidence type="ECO:0000313" key="2">
    <source>
        <dbReference type="Proteomes" id="UP000655044"/>
    </source>
</evidence>
<dbReference type="RefSeq" id="WP_176728506.1">
    <property type="nucleotide sequence ID" value="NZ_BMQP01000053.1"/>
</dbReference>
<keyword evidence="2" id="KW-1185">Reference proteome</keyword>
<organism evidence="1 2">
    <name type="scientific">Planobispora rosea</name>
    <dbReference type="NCBI Taxonomy" id="35762"/>
    <lineage>
        <taxon>Bacteria</taxon>
        <taxon>Bacillati</taxon>
        <taxon>Actinomycetota</taxon>
        <taxon>Actinomycetes</taxon>
        <taxon>Streptosporangiales</taxon>
        <taxon>Streptosporangiaceae</taxon>
        <taxon>Planobispora</taxon>
    </lineage>
</organism>
<sequence length="57" mass="6364">MNQLFGRAGDLMLGLLAPKLRAEAAIFIGCCDWCVCYFQSEINPNNKWCAQCSCSRC</sequence>
<evidence type="ECO:0000313" key="1">
    <source>
        <dbReference type="EMBL" id="GIH88439.1"/>
    </source>
</evidence>
<dbReference type="Proteomes" id="UP000655044">
    <property type="component" value="Unassembled WGS sequence"/>
</dbReference>
<comment type="caution">
    <text evidence="1">The sequence shown here is derived from an EMBL/GenBank/DDBJ whole genome shotgun (WGS) entry which is preliminary data.</text>
</comment>
<accession>A0A8J3S7V4</accession>
<proteinExistence type="predicted"/>